<dbReference type="InterPro" id="IPR012337">
    <property type="entry name" value="RNaseH-like_sf"/>
</dbReference>
<name>A0A0F9UTV3_9ZZZZ</name>
<dbReference type="CDD" id="cd06222">
    <property type="entry name" value="RNase_H_like"/>
    <property type="match status" value="1"/>
</dbReference>
<gene>
    <name evidence="2" type="ORF">LCGC14_0224860</name>
</gene>
<dbReference type="InterPro" id="IPR044730">
    <property type="entry name" value="RNase_H-like_dom_plant"/>
</dbReference>
<dbReference type="EMBL" id="LAZR01000107">
    <property type="protein sequence ID" value="KKN90902.1"/>
    <property type="molecule type" value="Genomic_DNA"/>
</dbReference>
<evidence type="ECO:0000313" key="2">
    <source>
        <dbReference type="EMBL" id="KKN90902.1"/>
    </source>
</evidence>
<feature type="domain" description="RNase H type-1" evidence="1">
    <location>
        <begin position="257"/>
        <end position="332"/>
    </location>
</feature>
<dbReference type="AlphaFoldDB" id="A0A0F9UTV3"/>
<dbReference type="GO" id="GO:0003676">
    <property type="term" value="F:nucleic acid binding"/>
    <property type="evidence" value="ECO:0007669"/>
    <property type="project" value="InterPro"/>
</dbReference>
<evidence type="ECO:0000259" key="1">
    <source>
        <dbReference type="Pfam" id="PF13456"/>
    </source>
</evidence>
<dbReference type="InterPro" id="IPR002156">
    <property type="entry name" value="RNaseH_domain"/>
</dbReference>
<organism evidence="2">
    <name type="scientific">marine sediment metagenome</name>
    <dbReference type="NCBI Taxonomy" id="412755"/>
    <lineage>
        <taxon>unclassified sequences</taxon>
        <taxon>metagenomes</taxon>
        <taxon>ecological metagenomes</taxon>
    </lineage>
</organism>
<dbReference type="GO" id="GO:0004523">
    <property type="term" value="F:RNA-DNA hybrid ribonuclease activity"/>
    <property type="evidence" value="ECO:0007669"/>
    <property type="project" value="InterPro"/>
</dbReference>
<accession>A0A0F9UTV3</accession>
<sequence>MHWMNDWNIKVEMKHVMFAKKLLKNPLFECNMPVMNNRDGKNYTLRDVYVSGYSVKDVKTDKGTVDKGAVFFRIDTGLLQLGFSYYPPLNFSIPKSQLIKFETDEMFIDQEITITEWCYENCYMLPINKVYEDWGKRMKSMLNYYDTDAWDNAPMYLYSPYRSIIEKIEKKKVSDMVKDYVKKEEKTKNIVAIKKKGKYNNKQRNDEANFREEAVYTFQVDGSANITSNKPFKDYGHYSVVLKNTDERWKRKEVWLTSNAAELKGVISAMYISIKRGYKNVVIETDSNNCVQWFEENWKVKADHIIPLVKKMLEFKENIQNVRLRKIDRSRNLAHAI</sequence>
<dbReference type="Gene3D" id="3.30.420.10">
    <property type="entry name" value="Ribonuclease H-like superfamily/Ribonuclease H"/>
    <property type="match status" value="1"/>
</dbReference>
<dbReference type="InterPro" id="IPR036397">
    <property type="entry name" value="RNaseH_sf"/>
</dbReference>
<dbReference type="SUPFAM" id="SSF53098">
    <property type="entry name" value="Ribonuclease H-like"/>
    <property type="match status" value="1"/>
</dbReference>
<dbReference type="Pfam" id="PF13456">
    <property type="entry name" value="RVT_3"/>
    <property type="match status" value="1"/>
</dbReference>
<protein>
    <recommendedName>
        <fullName evidence="1">RNase H type-1 domain-containing protein</fullName>
    </recommendedName>
</protein>
<reference evidence="2" key="1">
    <citation type="journal article" date="2015" name="Nature">
        <title>Complex archaea that bridge the gap between prokaryotes and eukaryotes.</title>
        <authorList>
            <person name="Spang A."/>
            <person name="Saw J.H."/>
            <person name="Jorgensen S.L."/>
            <person name="Zaremba-Niedzwiedzka K."/>
            <person name="Martijn J."/>
            <person name="Lind A.E."/>
            <person name="van Eijk R."/>
            <person name="Schleper C."/>
            <person name="Guy L."/>
            <person name="Ettema T.J."/>
        </authorList>
    </citation>
    <scope>NUCLEOTIDE SEQUENCE</scope>
</reference>
<comment type="caution">
    <text evidence="2">The sequence shown here is derived from an EMBL/GenBank/DDBJ whole genome shotgun (WGS) entry which is preliminary data.</text>
</comment>
<proteinExistence type="predicted"/>